<geneLocation type="plasmid" evidence="1 3">
    <name>AbAZ39_p4</name>
</geneLocation>
<dbReference type="Pfam" id="PF06748">
    <property type="entry name" value="DUF1217"/>
    <property type="match status" value="1"/>
</dbReference>
<evidence type="ECO:0000313" key="1">
    <source>
        <dbReference type="EMBL" id="AIB16202.1"/>
    </source>
</evidence>
<keyword evidence="1" id="KW-0969">Cilium</keyword>
<dbReference type="KEGG" id="abq:ABAZ39_30565"/>
<geneLocation type="plasmid" evidence="2">
    <name>p22unnamed</name>
</geneLocation>
<organism evidence="1 3">
    <name type="scientific">Azospirillum argentinense</name>
    <dbReference type="NCBI Taxonomy" id="2970906"/>
    <lineage>
        <taxon>Bacteria</taxon>
        <taxon>Pseudomonadati</taxon>
        <taxon>Pseudomonadota</taxon>
        <taxon>Alphaproteobacteria</taxon>
        <taxon>Rhodospirillales</taxon>
        <taxon>Azospirillaceae</taxon>
        <taxon>Azospirillum</taxon>
    </lineage>
</organism>
<gene>
    <name evidence="1" type="ORF">ABAZ39_30565</name>
    <name evidence="2" type="ORF">C1S70_26430</name>
</gene>
<reference evidence="2 4" key="2">
    <citation type="submission" date="2018-01" db="EMBL/GenBank/DDBJ databases">
        <title>Whole genome sequence of Azospirillum brasilense REC3 isolated from strawberry roots.</title>
        <authorList>
            <person name="Fontana C.A."/>
            <person name="Salazar S.M."/>
            <person name="Bassi D."/>
            <person name="Puglisi E."/>
            <person name="Lovaisa N.C."/>
            <person name="Toffoli L.M."/>
            <person name="Pedraza R."/>
            <person name="Cocconcelli P.S."/>
        </authorList>
    </citation>
    <scope>NUCLEOTIDE SEQUENCE [LARGE SCALE GENOMIC DNA]</scope>
    <source>
        <strain evidence="2 4">REC3</strain>
        <plasmid evidence="2">p22unnamed</plasmid>
    </source>
</reference>
<keyword evidence="1" id="KW-0614">Plasmid</keyword>
<dbReference type="AlphaFoldDB" id="A0A060DTU2"/>
<dbReference type="RefSeq" id="WP_040137939.1">
    <property type="nucleotide sequence ID" value="NZ_CP007797.1"/>
</dbReference>
<dbReference type="Proteomes" id="UP000236268">
    <property type="component" value="Unassembled WGS sequence"/>
</dbReference>
<evidence type="ECO:0000313" key="4">
    <source>
        <dbReference type="Proteomes" id="UP000236268"/>
    </source>
</evidence>
<reference evidence="1 3" key="1">
    <citation type="journal article" date="2014" name="Genome Announc.">
        <title>Complete Genome Sequence of the Model Rhizosphere Strain Azospirillum brasilense Az39, Successfully Applied in Agriculture.</title>
        <authorList>
            <person name="Rivera D."/>
            <person name="Revale S."/>
            <person name="Molina R."/>
            <person name="Gualpa J."/>
            <person name="Puente M."/>
            <person name="Maroniche G."/>
            <person name="Paris G."/>
            <person name="Baker D."/>
            <person name="Clavijo B."/>
            <person name="McLay K."/>
            <person name="Spaepen S."/>
            <person name="Perticari A."/>
            <person name="Vazquez M."/>
            <person name="Wisniewski-Dye F."/>
            <person name="Watkins C."/>
            <person name="Martinez-Abarca F."/>
            <person name="Vanderleyden J."/>
            <person name="Cassan F."/>
        </authorList>
    </citation>
    <scope>NUCLEOTIDE SEQUENCE [LARGE SCALE GENOMIC DNA]</scope>
    <source>
        <strain evidence="1 3">Az39</strain>
        <plasmid evidence="1">AbAZ39_p4</plasmid>
    </source>
</reference>
<dbReference type="OrthoDB" id="7824597at2"/>
<dbReference type="SUPFAM" id="SSF158837">
    <property type="entry name" value="AGR C 984p-like"/>
    <property type="match status" value="1"/>
</dbReference>
<keyword evidence="1" id="KW-0282">Flagellum</keyword>
<dbReference type="EMBL" id="CP007797">
    <property type="protein sequence ID" value="AIB16202.1"/>
    <property type="molecule type" value="Genomic_DNA"/>
</dbReference>
<proteinExistence type="predicted"/>
<dbReference type="Proteomes" id="UP000027186">
    <property type="component" value="Plasmid AbAZ39_p4"/>
</dbReference>
<accession>A0A2K1FTQ1</accession>
<name>A0A060DTU2_9PROT</name>
<protein>
    <submittedName>
        <fullName evidence="2">DUF1217 domain-containing protein</fullName>
    </submittedName>
    <submittedName>
        <fullName evidence="1">Flagellar basal body rod protein FlgG</fullName>
    </submittedName>
</protein>
<dbReference type="Gene3D" id="1.10.3700.10">
    <property type="entry name" value="AGR C 984p-like"/>
    <property type="match status" value="1"/>
</dbReference>
<evidence type="ECO:0000313" key="3">
    <source>
        <dbReference type="Proteomes" id="UP000027186"/>
    </source>
</evidence>
<dbReference type="InterPro" id="IPR023157">
    <property type="entry name" value="AGR-C-984p-like_sf"/>
</dbReference>
<dbReference type="InterPro" id="IPR010626">
    <property type="entry name" value="DUF1217"/>
</dbReference>
<accession>A0A060DTU2</accession>
<evidence type="ECO:0000313" key="2">
    <source>
        <dbReference type="EMBL" id="PNQ95917.1"/>
    </source>
</evidence>
<dbReference type="EMBL" id="POWG01000039">
    <property type="protein sequence ID" value="PNQ95917.1"/>
    <property type="molecule type" value="Genomic_DNA"/>
</dbReference>
<keyword evidence="1" id="KW-0966">Cell projection</keyword>
<sequence>MSTLQDYRQIVRNQDRYDAMIRSRPDVKRNIAYFEANIGKISSAEELLKDDKLYRFVMVAFDLESQTYARALIRKVLDQGVKDPEALANRMNDAKFKEMATVLSFKETGGATLKEPAIVKAIVDRYVDVSLEVKAEESNPAVRLALYFDRKASRITNWYQVMADRALQKVVFTALDIPEQSALGDLDRLVDKLKKRFDIADFKDPAKLGKFLDRFSAMYDLKNGGPAGASTNLPYIGPINSRGRSSIIAIDPSITMSLLNFPRF</sequence>